<organism evidence="2 3">
    <name type="scientific">Methylocapsa polymorpha</name>
    <dbReference type="NCBI Taxonomy" id="3080828"/>
    <lineage>
        <taxon>Bacteria</taxon>
        <taxon>Pseudomonadati</taxon>
        <taxon>Pseudomonadota</taxon>
        <taxon>Alphaproteobacteria</taxon>
        <taxon>Hyphomicrobiales</taxon>
        <taxon>Beijerinckiaceae</taxon>
        <taxon>Methylocapsa</taxon>
    </lineage>
</organism>
<protein>
    <submittedName>
        <fullName evidence="2">DUF4255 domain-containing protein</fullName>
    </submittedName>
</protein>
<dbReference type="InterPro" id="IPR014756">
    <property type="entry name" value="Ig_E-set"/>
</dbReference>
<evidence type="ECO:0000259" key="1">
    <source>
        <dbReference type="Pfam" id="PF14065"/>
    </source>
</evidence>
<gene>
    <name evidence="2" type="ORF">RZS28_03900</name>
</gene>
<name>A0ABZ0HV66_9HYPH</name>
<keyword evidence="3" id="KW-1185">Reference proteome</keyword>
<dbReference type="SUPFAM" id="SSF81296">
    <property type="entry name" value="E set domains"/>
    <property type="match status" value="1"/>
</dbReference>
<evidence type="ECO:0000313" key="3">
    <source>
        <dbReference type="Proteomes" id="UP001626536"/>
    </source>
</evidence>
<proteinExistence type="predicted"/>
<evidence type="ECO:0000313" key="2">
    <source>
        <dbReference type="EMBL" id="WOJ90449.1"/>
    </source>
</evidence>
<sequence>MSNFRAVATVTATLQRVLQAAIQADVAGATVTTVRPSEGSSANLPTTGVNLFLYQVGVNPHRANDDLPTRRADGGTMTRPVAALDLYYLVSFYGDELKLEPQRLLGSTMAFLHGQPQLTRAQIQATVADASKPFLAGSDLADQPDVVRFAPTSLTFDELSRLWSVFLQTHYVLSTTFRASTILLEQLISTRPSLPTRDVRLAAVPLQRPMISRVAAQAGNGAPITPGAVVRIDGSDLVGDGAFVEIDGALTPTLSADDDLITLALPVGLAAGPHAVLVRRGVKNGTDADARPMFASNPVAFVLLPVIHKTANQYDIAISGVQGAGASPRSAMVTIILILSIGVRQTATLELLNAQAAVAYTFLAVPRASPTTQLAFAIAGVAAGDYFVQVRIDGAVSPLDLDANRAPVSPKATIP</sequence>
<dbReference type="EMBL" id="CP136862">
    <property type="protein sequence ID" value="WOJ90449.1"/>
    <property type="molecule type" value="Genomic_DNA"/>
</dbReference>
<dbReference type="RefSeq" id="WP_407339908.1">
    <property type="nucleotide sequence ID" value="NZ_CP136862.1"/>
</dbReference>
<feature type="domain" description="Pvc16 N-terminal" evidence="1">
    <location>
        <begin position="9"/>
        <end position="196"/>
    </location>
</feature>
<accession>A0ABZ0HV66</accession>
<dbReference type="Proteomes" id="UP001626536">
    <property type="component" value="Chromosome"/>
</dbReference>
<reference evidence="2 3" key="1">
    <citation type="submission" date="2023-10" db="EMBL/GenBank/DDBJ databases">
        <title>Novel methanotroph of the genus Methylocapsa from a subarctic wetland.</title>
        <authorList>
            <person name="Belova S.E."/>
            <person name="Oshkin I.Y."/>
            <person name="Miroshnikov K."/>
            <person name="Dedysh S.N."/>
        </authorList>
    </citation>
    <scope>NUCLEOTIDE SEQUENCE [LARGE SCALE GENOMIC DNA]</scope>
    <source>
        <strain evidence="2 3">RX1</strain>
    </source>
</reference>
<dbReference type="Pfam" id="PF14065">
    <property type="entry name" value="Pvc16_N"/>
    <property type="match status" value="1"/>
</dbReference>
<dbReference type="InterPro" id="IPR025351">
    <property type="entry name" value="Pvc16_N"/>
</dbReference>